<dbReference type="PANTHER" id="PTHR35534">
    <property type="entry name" value="50S RIBOSOMAL PROTEIN L32"/>
    <property type="match status" value="1"/>
</dbReference>
<feature type="compositionally biased region" description="Basic residues" evidence="6">
    <location>
        <begin position="9"/>
        <end position="19"/>
    </location>
</feature>
<dbReference type="InterPro" id="IPR044957">
    <property type="entry name" value="Ribosomal_bL32_bact"/>
</dbReference>
<feature type="region of interest" description="Disordered" evidence="6">
    <location>
        <begin position="1"/>
        <end position="21"/>
    </location>
</feature>
<keyword evidence="8" id="KW-1185">Reference proteome</keyword>
<evidence type="ECO:0000256" key="6">
    <source>
        <dbReference type="SAM" id="MobiDB-lite"/>
    </source>
</evidence>
<evidence type="ECO:0000256" key="4">
    <source>
        <dbReference type="ARBA" id="ARBA00035178"/>
    </source>
</evidence>
<accession>A0A0R2HAA7</accession>
<sequence length="58" mass="6657">MAVPFRRVSSTRRNKRRTHDKLTAPTVIVCPECGEFTLPHRVCKHCGSYNGQKVMEVK</sequence>
<evidence type="ECO:0000256" key="5">
    <source>
        <dbReference type="HAMAP-Rule" id="MF_00340"/>
    </source>
</evidence>
<reference evidence="7 8" key="1">
    <citation type="journal article" date="2015" name="Genome Announc.">
        <title>Expanding the biotechnology potential of lactobacilli through comparative genomics of 213 strains and associated genera.</title>
        <authorList>
            <person name="Sun Z."/>
            <person name="Harris H.M."/>
            <person name="McCann A."/>
            <person name="Guo C."/>
            <person name="Argimon S."/>
            <person name="Zhang W."/>
            <person name="Yang X."/>
            <person name="Jeffery I.B."/>
            <person name="Cooney J.C."/>
            <person name="Kagawa T.F."/>
            <person name="Liu W."/>
            <person name="Song Y."/>
            <person name="Salvetti E."/>
            <person name="Wrobel A."/>
            <person name="Rasinkangas P."/>
            <person name="Parkhill J."/>
            <person name="Rea M.C."/>
            <person name="O'Sullivan O."/>
            <person name="Ritari J."/>
            <person name="Douillard F.P."/>
            <person name="Paul Ross R."/>
            <person name="Yang R."/>
            <person name="Briner A.E."/>
            <person name="Felis G.E."/>
            <person name="de Vos W.M."/>
            <person name="Barrangou R."/>
            <person name="Klaenhammer T.R."/>
            <person name="Caufield P.W."/>
            <person name="Cui Y."/>
            <person name="Zhang H."/>
            <person name="O'Toole P.W."/>
        </authorList>
    </citation>
    <scope>NUCLEOTIDE SEQUENCE [LARGE SCALE GENOMIC DNA]</scope>
    <source>
        <strain evidence="7 8">DSM 20405</strain>
    </source>
</reference>
<dbReference type="SUPFAM" id="SSF57829">
    <property type="entry name" value="Zn-binding ribosomal proteins"/>
    <property type="match status" value="1"/>
</dbReference>
<comment type="caution">
    <text evidence="7">The sequence shown here is derived from an EMBL/GenBank/DDBJ whole genome shotgun (WGS) entry which is preliminary data.</text>
</comment>
<proteinExistence type="inferred from homology"/>
<dbReference type="Pfam" id="PF01783">
    <property type="entry name" value="Ribosomal_L32p"/>
    <property type="match status" value="1"/>
</dbReference>
<gene>
    <name evidence="5" type="primary">rpmF</name>
    <name evidence="7" type="ORF">IV49_GL001572</name>
</gene>
<evidence type="ECO:0000313" key="8">
    <source>
        <dbReference type="Proteomes" id="UP000051841"/>
    </source>
</evidence>
<organism evidence="7 8">
    <name type="scientific">Kandleria vitulina DSM 20405</name>
    <dbReference type="NCBI Taxonomy" id="1410657"/>
    <lineage>
        <taxon>Bacteria</taxon>
        <taxon>Bacillati</taxon>
        <taxon>Bacillota</taxon>
        <taxon>Erysipelotrichia</taxon>
        <taxon>Erysipelotrichales</taxon>
        <taxon>Coprobacillaceae</taxon>
        <taxon>Kandleria</taxon>
    </lineage>
</organism>
<evidence type="ECO:0000256" key="3">
    <source>
        <dbReference type="ARBA" id="ARBA00023274"/>
    </source>
</evidence>
<protein>
    <recommendedName>
        <fullName evidence="4 5">Large ribosomal subunit protein bL32</fullName>
    </recommendedName>
</protein>
<dbReference type="InterPro" id="IPR002677">
    <property type="entry name" value="Ribosomal_bL32"/>
</dbReference>
<dbReference type="Proteomes" id="UP000051841">
    <property type="component" value="Unassembled WGS sequence"/>
</dbReference>
<evidence type="ECO:0000313" key="7">
    <source>
        <dbReference type="EMBL" id="KRN47413.1"/>
    </source>
</evidence>
<dbReference type="RefSeq" id="WP_029070964.1">
    <property type="nucleotide sequence ID" value="NZ_JNKN01000048.1"/>
</dbReference>
<keyword evidence="2 5" id="KW-0689">Ribosomal protein</keyword>
<dbReference type="GO" id="GO:0006412">
    <property type="term" value="P:translation"/>
    <property type="evidence" value="ECO:0007669"/>
    <property type="project" value="UniProtKB-UniRule"/>
</dbReference>
<dbReference type="GO" id="GO:0003735">
    <property type="term" value="F:structural constituent of ribosome"/>
    <property type="evidence" value="ECO:0007669"/>
    <property type="project" value="InterPro"/>
</dbReference>
<keyword evidence="3 5" id="KW-0687">Ribonucleoprotein</keyword>
<evidence type="ECO:0000256" key="1">
    <source>
        <dbReference type="ARBA" id="ARBA00008560"/>
    </source>
</evidence>
<name>A0A0R2HAA7_9FIRM</name>
<dbReference type="InterPro" id="IPR011332">
    <property type="entry name" value="Ribosomal_zn-bd"/>
</dbReference>
<dbReference type="PANTHER" id="PTHR35534:SF1">
    <property type="entry name" value="LARGE RIBOSOMAL SUBUNIT PROTEIN BL32"/>
    <property type="match status" value="1"/>
</dbReference>
<dbReference type="EMBL" id="JQBL01000047">
    <property type="protein sequence ID" value="KRN47413.1"/>
    <property type="molecule type" value="Genomic_DNA"/>
</dbReference>
<dbReference type="PATRIC" id="fig|1410657.5.peg.1622"/>
<dbReference type="GO" id="GO:0015934">
    <property type="term" value="C:large ribosomal subunit"/>
    <property type="evidence" value="ECO:0007669"/>
    <property type="project" value="InterPro"/>
</dbReference>
<comment type="similarity">
    <text evidence="1 5">Belongs to the bacterial ribosomal protein bL32 family.</text>
</comment>
<dbReference type="AlphaFoldDB" id="A0A0R2HAA7"/>
<dbReference type="NCBIfam" id="TIGR01031">
    <property type="entry name" value="rpmF_bact"/>
    <property type="match status" value="1"/>
</dbReference>
<dbReference type="HAMAP" id="MF_00340">
    <property type="entry name" value="Ribosomal_bL32"/>
    <property type="match status" value="1"/>
</dbReference>
<evidence type="ECO:0000256" key="2">
    <source>
        <dbReference type="ARBA" id="ARBA00022980"/>
    </source>
</evidence>